<accession>A0AAV2T8I9</accession>
<dbReference type="PANTHER" id="PTHR12300">
    <property type="entry name" value="HVA22-LIKE PROTEINS"/>
    <property type="match status" value="1"/>
</dbReference>
<proteinExistence type="inferred from homology"/>
<dbReference type="GO" id="GO:0071782">
    <property type="term" value="C:endoplasmic reticulum tubular network"/>
    <property type="evidence" value="ECO:0007669"/>
    <property type="project" value="TreeGrafter"/>
</dbReference>
<feature type="transmembrane region" description="Helical" evidence="1">
    <location>
        <begin position="6"/>
        <end position="24"/>
    </location>
</feature>
<dbReference type="GO" id="GO:0005789">
    <property type="term" value="C:endoplasmic reticulum membrane"/>
    <property type="evidence" value="ECO:0007669"/>
    <property type="project" value="TreeGrafter"/>
</dbReference>
<reference evidence="3" key="1">
    <citation type="submission" date="2024-06" db="EMBL/GenBank/DDBJ databases">
        <authorList>
            <person name="Liu X."/>
            <person name="Lenzi L."/>
            <person name="Haldenby T S."/>
            <person name="Uol C."/>
        </authorList>
    </citation>
    <scope>NUCLEOTIDE SEQUENCE</scope>
</reference>
<dbReference type="GO" id="GO:0071786">
    <property type="term" value="P:endoplasmic reticulum tubular network organization"/>
    <property type="evidence" value="ECO:0007669"/>
    <property type="project" value="TreeGrafter"/>
</dbReference>
<protein>
    <recommendedName>
        <fullName evidence="1">Receptor expression-enhancing protein</fullName>
    </recommendedName>
</protein>
<dbReference type="GO" id="GO:0008017">
    <property type="term" value="F:microtubule binding"/>
    <property type="evidence" value="ECO:0007669"/>
    <property type="project" value="TreeGrafter"/>
</dbReference>
<comment type="similarity">
    <text evidence="1">Belongs to the DP1 family.</text>
</comment>
<keyword evidence="1" id="KW-0472">Membrane</keyword>
<comment type="subcellular location">
    <subcellularLocation>
        <location evidence="1">Membrane</location>
        <topology evidence="1">Multi-pass membrane protein</topology>
    </subcellularLocation>
</comment>
<keyword evidence="1" id="KW-1133">Transmembrane helix</keyword>
<gene>
    <name evidence="3" type="ORF">CDAUBV1_LOCUS5550</name>
</gene>
<dbReference type="Pfam" id="PF03134">
    <property type="entry name" value="TB2_DP1_HVA22"/>
    <property type="match status" value="1"/>
</dbReference>
<evidence type="ECO:0000313" key="3">
    <source>
        <dbReference type="EMBL" id="CAL5132708.1"/>
    </source>
</evidence>
<dbReference type="GO" id="GO:0005881">
    <property type="term" value="C:cytoplasmic microtubule"/>
    <property type="evidence" value="ECO:0007669"/>
    <property type="project" value="TreeGrafter"/>
</dbReference>
<dbReference type="InterPro" id="IPR004345">
    <property type="entry name" value="TB2_DP1_HVA22"/>
</dbReference>
<dbReference type="PANTHER" id="PTHR12300:SF117">
    <property type="entry name" value="LP05237P-RELATED"/>
    <property type="match status" value="1"/>
</dbReference>
<evidence type="ECO:0000313" key="4">
    <source>
        <dbReference type="Proteomes" id="UP001497525"/>
    </source>
</evidence>
<evidence type="ECO:0000256" key="2">
    <source>
        <dbReference type="SAM" id="MobiDB-lite"/>
    </source>
</evidence>
<dbReference type="Proteomes" id="UP001497525">
    <property type="component" value="Unassembled WGS sequence"/>
</dbReference>
<feature type="transmembrane region" description="Helical" evidence="1">
    <location>
        <begin position="67"/>
        <end position="87"/>
    </location>
</feature>
<dbReference type="AlphaFoldDB" id="A0AAV2T8I9"/>
<dbReference type="EMBL" id="CAXLJL010000134">
    <property type="protein sequence ID" value="CAL5132708.1"/>
    <property type="molecule type" value="Genomic_DNA"/>
</dbReference>
<feature type="transmembrane region" description="Helical" evidence="1">
    <location>
        <begin position="36"/>
        <end position="61"/>
    </location>
</feature>
<feature type="region of interest" description="Disordered" evidence="2">
    <location>
        <begin position="161"/>
        <end position="295"/>
    </location>
</feature>
<sequence length="295" mass="33120">MLTALIGRVVIILFGVLHPSYKTYKAIKRKDYQEVVLGMYWVVFSIFTTVELVTDIFFNWLPFYYELKIAFVIWLISPATSGYSLIYRRLIHPELSKRESEIDDAIQKATEKGYTKVVEFGAKGLNYAAKTVLSTAMMGQDFLADRLRHRSASMVELNRRHYLQHPEDTTKDFGAGDGRDQNALYASDPHRRGHLEHGSASTQDDPFALSWLQTGSTGSLGRHWRPPPYTGLFDVPEDSERSTDGTEGPPKPSAPRRSSNIAQPVPAQPVRRVKTRKSVRTAPPAPASSGPHSTK</sequence>
<name>A0AAV2T8I9_CALDB</name>
<organism evidence="3 4">
    <name type="scientific">Calicophoron daubneyi</name>
    <name type="common">Rumen fluke</name>
    <name type="synonym">Paramphistomum daubneyi</name>
    <dbReference type="NCBI Taxonomy" id="300641"/>
    <lineage>
        <taxon>Eukaryota</taxon>
        <taxon>Metazoa</taxon>
        <taxon>Spiralia</taxon>
        <taxon>Lophotrochozoa</taxon>
        <taxon>Platyhelminthes</taxon>
        <taxon>Trematoda</taxon>
        <taxon>Digenea</taxon>
        <taxon>Plagiorchiida</taxon>
        <taxon>Pronocephalata</taxon>
        <taxon>Paramphistomoidea</taxon>
        <taxon>Paramphistomidae</taxon>
        <taxon>Calicophoron</taxon>
    </lineage>
</organism>
<keyword evidence="1" id="KW-0812">Transmembrane</keyword>
<comment type="caution">
    <text evidence="3">The sequence shown here is derived from an EMBL/GenBank/DDBJ whole genome shotgun (WGS) entry which is preliminary data.</text>
</comment>
<evidence type="ECO:0000256" key="1">
    <source>
        <dbReference type="RuleBase" id="RU362006"/>
    </source>
</evidence>